<dbReference type="Pfam" id="PF04193">
    <property type="entry name" value="PQ-loop"/>
    <property type="match status" value="2"/>
</dbReference>
<feature type="compositionally biased region" description="Acidic residues" evidence="8">
    <location>
        <begin position="604"/>
        <end position="627"/>
    </location>
</feature>
<feature type="transmembrane region" description="Helical" evidence="9">
    <location>
        <begin position="218"/>
        <end position="241"/>
    </location>
</feature>
<keyword evidence="3" id="KW-0677">Repeat</keyword>
<organism evidence="11">
    <name type="scientific">Drosophila persimilis</name>
    <name type="common">Fruit fly</name>
    <dbReference type="NCBI Taxonomy" id="7234"/>
    <lineage>
        <taxon>Eukaryota</taxon>
        <taxon>Metazoa</taxon>
        <taxon>Ecdysozoa</taxon>
        <taxon>Arthropoda</taxon>
        <taxon>Hexapoda</taxon>
        <taxon>Insecta</taxon>
        <taxon>Pterygota</taxon>
        <taxon>Neoptera</taxon>
        <taxon>Endopterygota</taxon>
        <taxon>Diptera</taxon>
        <taxon>Brachycera</taxon>
        <taxon>Muscomorpha</taxon>
        <taxon>Ephydroidea</taxon>
        <taxon>Drosophilidae</taxon>
        <taxon>Drosophila</taxon>
        <taxon>Sophophora</taxon>
    </lineage>
</organism>
<feature type="compositionally biased region" description="Basic residues" evidence="8">
    <location>
        <begin position="384"/>
        <end position="394"/>
    </location>
</feature>
<dbReference type="InterPro" id="IPR052241">
    <property type="entry name" value="SLC66/Scramblase_ANY1"/>
</dbReference>
<feature type="region of interest" description="Disordered" evidence="8">
    <location>
        <begin position="781"/>
        <end position="800"/>
    </location>
</feature>
<keyword evidence="2 9" id="KW-0812">Transmembrane</keyword>
<reference evidence="10 11" key="1">
    <citation type="journal article" date="2007" name="Nature">
        <title>Evolution of genes and genomes on the Drosophila phylogeny.</title>
        <authorList>
            <consortium name="Drosophila 12 Genomes Consortium"/>
            <person name="Clark A.G."/>
            <person name="Eisen M.B."/>
            <person name="Smith D.R."/>
            <person name="Bergman C.M."/>
            <person name="Oliver B."/>
            <person name="Markow T.A."/>
            <person name="Kaufman T.C."/>
            <person name="Kellis M."/>
            <person name="Gelbart W."/>
            <person name="Iyer V.N."/>
            <person name="Pollard D.A."/>
            <person name="Sackton T.B."/>
            <person name="Larracuente A.M."/>
            <person name="Singh N.D."/>
            <person name="Abad J.P."/>
            <person name="Abt D.N."/>
            <person name="Adryan B."/>
            <person name="Aguade M."/>
            <person name="Akashi H."/>
            <person name="Anderson W.W."/>
            <person name="Aquadro C.F."/>
            <person name="Ardell D.H."/>
            <person name="Arguello R."/>
            <person name="Artieri C.G."/>
            <person name="Barbash D.A."/>
            <person name="Barker D."/>
            <person name="Barsanti P."/>
            <person name="Batterham P."/>
            <person name="Batzoglou S."/>
            <person name="Begun D."/>
            <person name="Bhutkar A."/>
            <person name="Blanco E."/>
            <person name="Bosak S.A."/>
            <person name="Bradley R.K."/>
            <person name="Brand A.D."/>
            <person name="Brent M.R."/>
            <person name="Brooks A.N."/>
            <person name="Brown R.H."/>
            <person name="Butlin R.K."/>
            <person name="Caggese C."/>
            <person name="Calvi B.R."/>
            <person name="Bernardo de Carvalho A."/>
            <person name="Caspi A."/>
            <person name="Castrezana S."/>
            <person name="Celniker S.E."/>
            <person name="Chang J.L."/>
            <person name="Chapple C."/>
            <person name="Chatterji S."/>
            <person name="Chinwalla A."/>
            <person name="Civetta A."/>
            <person name="Clifton S.W."/>
            <person name="Comeron J.M."/>
            <person name="Costello J.C."/>
            <person name="Coyne J.A."/>
            <person name="Daub J."/>
            <person name="David R.G."/>
            <person name="Delcher A.L."/>
            <person name="Delehaunty K."/>
            <person name="Do C.B."/>
            <person name="Ebling H."/>
            <person name="Edwards K."/>
            <person name="Eickbush T."/>
            <person name="Evans J.D."/>
            <person name="Filipski A."/>
            <person name="Findeiss S."/>
            <person name="Freyhult E."/>
            <person name="Fulton L."/>
            <person name="Fulton R."/>
            <person name="Garcia A.C."/>
            <person name="Gardiner A."/>
            <person name="Garfield D.A."/>
            <person name="Garvin B.E."/>
            <person name="Gibson G."/>
            <person name="Gilbert D."/>
            <person name="Gnerre S."/>
            <person name="Godfrey J."/>
            <person name="Good R."/>
            <person name="Gotea V."/>
            <person name="Gravely B."/>
            <person name="Greenberg A.J."/>
            <person name="Griffiths-Jones S."/>
            <person name="Gross S."/>
            <person name="Guigo R."/>
            <person name="Gustafson E.A."/>
            <person name="Haerty W."/>
            <person name="Hahn M.W."/>
            <person name="Halligan D.L."/>
            <person name="Halpern A.L."/>
            <person name="Halter G.M."/>
            <person name="Han M.V."/>
            <person name="Heger A."/>
            <person name="Hillier L."/>
            <person name="Hinrichs A.S."/>
            <person name="Holmes I."/>
            <person name="Hoskins R.A."/>
            <person name="Hubisz M.J."/>
            <person name="Hultmark D."/>
            <person name="Huntley M.A."/>
            <person name="Jaffe D.B."/>
            <person name="Jagadeeshan S."/>
            <person name="Jeck W.R."/>
            <person name="Johnson J."/>
            <person name="Jones C.D."/>
            <person name="Jordan W.C."/>
            <person name="Karpen G.H."/>
            <person name="Kataoka E."/>
            <person name="Keightley P.D."/>
            <person name="Kheradpour P."/>
            <person name="Kirkness E.F."/>
            <person name="Koerich L.B."/>
            <person name="Kristiansen K."/>
            <person name="Kudrna D."/>
            <person name="Kulathinal R.J."/>
            <person name="Kumar S."/>
            <person name="Kwok R."/>
            <person name="Lander E."/>
            <person name="Langley C.H."/>
            <person name="Lapoint R."/>
            <person name="Lazzaro B.P."/>
            <person name="Lee S.J."/>
            <person name="Levesque L."/>
            <person name="Li R."/>
            <person name="Lin C.F."/>
            <person name="Lin M.F."/>
            <person name="Lindblad-Toh K."/>
            <person name="Llopart A."/>
            <person name="Long M."/>
            <person name="Low L."/>
            <person name="Lozovsky E."/>
            <person name="Lu J."/>
            <person name="Luo M."/>
            <person name="Machado C.A."/>
            <person name="Makalowski W."/>
            <person name="Marzo M."/>
            <person name="Matsuda M."/>
            <person name="Matzkin L."/>
            <person name="McAllister B."/>
            <person name="McBride C.S."/>
            <person name="McKernan B."/>
            <person name="McKernan K."/>
            <person name="Mendez-Lago M."/>
            <person name="Minx P."/>
            <person name="Mollenhauer M.U."/>
            <person name="Montooth K."/>
            <person name="Mount S.M."/>
            <person name="Mu X."/>
            <person name="Myers E."/>
            <person name="Negre B."/>
            <person name="Newfeld S."/>
            <person name="Nielsen R."/>
            <person name="Noor M.A."/>
            <person name="O'Grady P."/>
            <person name="Pachter L."/>
            <person name="Papaceit M."/>
            <person name="Parisi M.J."/>
            <person name="Parisi M."/>
            <person name="Parts L."/>
            <person name="Pedersen J.S."/>
            <person name="Pesole G."/>
            <person name="Phillippy A.M."/>
            <person name="Ponting C.P."/>
            <person name="Pop M."/>
            <person name="Porcelli D."/>
            <person name="Powell J.R."/>
            <person name="Prohaska S."/>
            <person name="Pruitt K."/>
            <person name="Puig M."/>
            <person name="Quesneville H."/>
            <person name="Ram K.R."/>
            <person name="Rand D."/>
            <person name="Rasmussen M.D."/>
            <person name="Reed L.K."/>
            <person name="Reenan R."/>
            <person name="Reily A."/>
            <person name="Remington K.A."/>
            <person name="Rieger T.T."/>
            <person name="Ritchie M.G."/>
            <person name="Robin C."/>
            <person name="Rogers Y.H."/>
            <person name="Rohde C."/>
            <person name="Rozas J."/>
            <person name="Rubenfield M.J."/>
            <person name="Ruiz A."/>
            <person name="Russo S."/>
            <person name="Salzberg S.L."/>
            <person name="Sanchez-Gracia A."/>
            <person name="Saranga D.J."/>
            <person name="Sato H."/>
            <person name="Schaeffer S.W."/>
            <person name="Schatz M.C."/>
            <person name="Schlenke T."/>
            <person name="Schwartz R."/>
            <person name="Segarra C."/>
            <person name="Singh R.S."/>
            <person name="Sirot L."/>
            <person name="Sirota M."/>
            <person name="Sisneros N.B."/>
            <person name="Smith C.D."/>
            <person name="Smith T.F."/>
            <person name="Spieth J."/>
            <person name="Stage D.E."/>
            <person name="Stark A."/>
            <person name="Stephan W."/>
            <person name="Strausberg R.L."/>
            <person name="Strempel S."/>
            <person name="Sturgill D."/>
            <person name="Sutton G."/>
            <person name="Sutton G.G."/>
            <person name="Tao W."/>
            <person name="Teichmann S."/>
            <person name="Tobari Y.N."/>
            <person name="Tomimura Y."/>
            <person name="Tsolas J.M."/>
            <person name="Valente V.L."/>
            <person name="Venter E."/>
            <person name="Venter J.C."/>
            <person name="Vicario S."/>
            <person name="Vieira F.G."/>
            <person name="Vilella A.J."/>
            <person name="Villasante A."/>
            <person name="Walenz B."/>
            <person name="Wang J."/>
            <person name="Wasserman M."/>
            <person name="Watts T."/>
            <person name="Wilson D."/>
            <person name="Wilson R.K."/>
            <person name="Wing R.A."/>
            <person name="Wolfner M.F."/>
            <person name="Wong A."/>
            <person name="Wong G.K."/>
            <person name="Wu C.I."/>
            <person name="Wu G."/>
            <person name="Yamamoto D."/>
            <person name="Yang H.P."/>
            <person name="Yang S.P."/>
            <person name="Yorke J.A."/>
            <person name="Yoshida K."/>
            <person name="Zdobnov E."/>
            <person name="Zhang P."/>
            <person name="Zhang Y."/>
            <person name="Zimin A.V."/>
            <person name="Baldwin J."/>
            <person name="Abdouelleil A."/>
            <person name="Abdulkadir J."/>
            <person name="Abebe A."/>
            <person name="Abera B."/>
            <person name="Abreu J."/>
            <person name="Acer S.C."/>
            <person name="Aftuck L."/>
            <person name="Alexander A."/>
            <person name="An P."/>
            <person name="Anderson E."/>
            <person name="Anderson S."/>
            <person name="Arachi H."/>
            <person name="Azer M."/>
            <person name="Bachantsang P."/>
            <person name="Barry A."/>
            <person name="Bayul T."/>
            <person name="Berlin A."/>
            <person name="Bessette D."/>
            <person name="Bloom T."/>
            <person name="Blye J."/>
            <person name="Boguslavskiy L."/>
            <person name="Bonnet C."/>
            <person name="Boukhgalter B."/>
            <person name="Bourzgui I."/>
            <person name="Brown A."/>
            <person name="Cahill P."/>
            <person name="Channer S."/>
            <person name="Cheshatsang Y."/>
            <person name="Chuda L."/>
            <person name="Citroen M."/>
            <person name="Collymore A."/>
            <person name="Cooke P."/>
            <person name="Costello M."/>
            <person name="D'Aco K."/>
            <person name="Daza R."/>
            <person name="De Haan G."/>
            <person name="DeGray S."/>
            <person name="DeMaso C."/>
            <person name="Dhargay N."/>
            <person name="Dooley K."/>
            <person name="Dooley E."/>
            <person name="Doricent M."/>
            <person name="Dorje P."/>
            <person name="Dorjee K."/>
            <person name="Dupes A."/>
            <person name="Elong R."/>
            <person name="Falk J."/>
            <person name="Farina A."/>
            <person name="Faro S."/>
            <person name="Ferguson D."/>
            <person name="Fisher S."/>
            <person name="Foley C.D."/>
            <person name="Franke A."/>
            <person name="Friedrich D."/>
            <person name="Gadbois L."/>
            <person name="Gearin G."/>
            <person name="Gearin C.R."/>
            <person name="Giannoukos G."/>
            <person name="Goode T."/>
            <person name="Graham J."/>
            <person name="Grandbois E."/>
            <person name="Grewal S."/>
            <person name="Gyaltsen K."/>
            <person name="Hafez N."/>
            <person name="Hagos B."/>
            <person name="Hall J."/>
            <person name="Henson C."/>
            <person name="Hollinger A."/>
            <person name="Honan T."/>
            <person name="Huard M.D."/>
            <person name="Hughes L."/>
            <person name="Hurhula B."/>
            <person name="Husby M.E."/>
            <person name="Kamat A."/>
            <person name="Kanga B."/>
            <person name="Kashin S."/>
            <person name="Khazanovich D."/>
            <person name="Kisner P."/>
            <person name="Lance K."/>
            <person name="Lara M."/>
            <person name="Lee W."/>
            <person name="Lennon N."/>
            <person name="Letendre F."/>
            <person name="LeVine R."/>
            <person name="Lipovsky A."/>
            <person name="Liu X."/>
            <person name="Liu J."/>
            <person name="Liu S."/>
            <person name="Lokyitsang T."/>
            <person name="Lokyitsang Y."/>
            <person name="Lubonja R."/>
            <person name="Lui A."/>
            <person name="MacDonald P."/>
            <person name="Magnisalis V."/>
            <person name="Maru K."/>
            <person name="Matthews C."/>
            <person name="McCusker W."/>
            <person name="McDonough S."/>
            <person name="Mehta T."/>
            <person name="Meldrim J."/>
            <person name="Meneus L."/>
            <person name="Mihai O."/>
            <person name="Mihalev A."/>
            <person name="Mihova T."/>
            <person name="Mittelman R."/>
            <person name="Mlenga V."/>
            <person name="Montmayeur A."/>
            <person name="Mulrain L."/>
            <person name="Navidi A."/>
            <person name="Naylor J."/>
            <person name="Negash T."/>
            <person name="Nguyen T."/>
            <person name="Nguyen N."/>
            <person name="Nicol R."/>
            <person name="Norbu C."/>
            <person name="Norbu N."/>
            <person name="Novod N."/>
            <person name="O'Neill B."/>
            <person name="Osman S."/>
            <person name="Markiewicz E."/>
            <person name="Oyono O.L."/>
            <person name="Patti C."/>
            <person name="Phunkhang P."/>
            <person name="Pierre F."/>
            <person name="Priest M."/>
            <person name="Raghuraman S."/>
            <person name="Rege F."/>
            <person name="Reyes R."/>
            <person name="Rise C."/>
            <person name="Rogov P."/>
            <person name="Ross K."/>
            <person name="Ryan E."/>
            <person name="Settipalli S."/>
            <person name="Shea T."/>
            <person name="Sherpa N."/>
            <person name="Shi L."/>
            <person name="Shih D."/>
            <person name="Sparrow T."/>
            <person name="Spaulding J."/>
            <person name="Stalker J."/>
            <person name="Stange-Thomann N."/>
            <person name="Stavropoulos S."/>
            <person name="Stone C."/>
            <person name="Strader C."/>
            <person name="Tesfaye S."/>
            <person name="Thomson T."/>
            <person name="Thoulutsang Y."/>
            <person name="Thoulutsang D."/>
            <person name="Topham K."/>
            <person name="Topping I."/>
            <person name="Tsamla T."/>
            <person name="Vassiliev H."/>
            <person name="Vo A."/>
            <person name="Wangchuk T."/>
            <person name="Wangdi T."/>
            <person name="Weiand M."/>
            <person name="Wilkinson J."/>
            <person name="Wilson A."/>
            <person name="Yadav S."/>
            <person name="Young G."/>
            <person name="Yu Q."/>
            <person name="Zembek L."/>
            <person name="Zhong D."/>
            <person name="Zimmer A."/>
            <person name="Zwirko Z."/>
            <person name="Jaffe D.B."/>
            <person name="Alvarez P."/>
            <person name="Brockman W."/>
            <person name="Butler J."/>
            <person name="Chin C."/>
            <person name="Gnerre S."/>
            <person name="Grabherr M."/>
            <person name="Kleber M."/>
            <person name="Mauceli E."/>
            <person name="MacCallum I."/>
        </authorList>
    </citation>
    <scope>NUCLEOTIDE SEQUENCE [LARGE SCALE GENOMIC DNA]</scope>
    <source>
        <strain evidence="11">MSH-3 / Tucson 14011-0111.49</strain>
    </source>
</reference>
<feature type="region of interest" description="Disordered" evidence="8">
    <location>
        <begin position="842"/>
        <end position="875"/>
    </location>
</feature>
<feature type="region of interest" description="Disordered" evidence="8">
    <location>
        <begin position="439"/>
        <end position="533"/>
    </location>
</feature>
<evidence type="ECO:0000256" key="5">
    <source>
        <dbReference type="ARBA" id="ARBA00023136"/>
    </source>
</evidence>
<dbReference type="InterPro" id="IPR006603">
    <property type="entry name" value="PQ-loop_rpt"/>
</dbReference>
<evidence type="ECO:0000313" key="11">
    <source>
        <dbReference type="Proteomes" id="UP000008744"/>
    </source>
</evidence>
<feature type="region of interest" description="Disordered" evidence="8">
    <location>
        <begin position="384"/>
        <end position="412"/>
    </location>
</feature>
<feature type="compositionally biased region" description="Basic residues" evidence="8">
    <location>
        <begin position="479"/>
        <end position="495"/>
    </location>
</feature>
<dbReference type="OrthoDB" id="292213at2759"/>
<feature type="transmembrane region" description="Helical" evidence="9">
    <location>
        <begin position="167"/>
        <end position="189"/>
    </location>
</feature>
<feature type="compositionally biased region" description="Low complexity" evidence="8">
    <location>
        <begin position="648"/>
        <end position="664"/>
    </location>
</feature>
<name>B4G853_DROPE</name>
<dbReference type="PANTHER" id="PTHR14856">
    <property type="entry name" value="PQ-LOOP REPEAT-CONTAINING PROTEIN 1-LIKE PROTEIN"/>
    <property type="match status" value="1"/>
</dbReference>
<dbReference type="PANTHER" id="PTHR14856:SF9">
    <property type="entry name" value="PQ-LOOP REPEAT-CONTAINING PROTEIN 1"/>
    <property type="match status" value="1"/>
</dbReference>
<dbReference type="GO" id="GO:0045332">
    <property type="term" value="P:phospholipid translocation"/>
    <property type="evidence" value="ECO:0007669"/>
    <property type="project" value="TreeGrafter"/>
</dbReference>
<dbReference type="OMA" id="DAMQDYC"/>
<evidence type="ECO:0000256" key="1">
    <source>
        <dbReference type="ARBA" id="ARBA00004141"/>
    </source>
</evidence>
<evidence type="ECO:0000256" key="4">
    <source>
        <dbReference type="ARBA" id="ARBA00022989"/>
    </source>
</evidence>
<dbReference type="eggNOG" id="KOG2913">
    <property type="taxonomic scope" value="Eukaryota"/>
</dbReference>
<feature type="compositionally biased region" description="Basic and acidic residues" evidence="8">
    <location>
        <begin position="628"/>
        <end position="637"/>
    </location>
</feature>
<feature type="compositionally biased region" description="Basic residues" evidence="8">
    <location>
        <begin position="439"/>
        <end position="470"/>
    </location>
</feature>
<dbReference type="HOGENOM" id="CLU_338970_0_0_1"/>
<feature type="transmembrane region" description="Helical" evidence="9">
    <location>
        <begin position="49"/>
        <end position="69"/>
    </location>
</feature>
<keyword evidence="4 9" id="KW-1133">Transmembrane helix</keyword>
<protein>
    <recommendedName>
        <fullName evidence="6">Solute carrier family 66 member 2</fullName>
    </recommendedName>
    <alternativeName>
        <fullName evidence="7">PQ-loop repeat-containing protein 1</fullName>
    </alternativeName>
</protein>
<proteinExistence type="predicted"/>
<keyword evidence="5 9" id="KW-0472">Membrane</keyword>
<evidence type="ECO:0000256" key="3">
    <source>
        <dbReference type="ARBA" id="ARBA00022737"/>
    </source>
</evidence>
<dbReference type="STRING" id="7234.B4G853"/>
<dbReference type="GO" id="GO:0005829">
    <property type="term" value="C:cytosol"/>
    <property type="evidence" value="ECO:0007669"/>
    <property type="project" value="GOC"/>
</dbReference>
<evidence type="ECO:0000256" key="8">
    <source>
        <dbReference type="SAM" id="MobiDB-lite"/>
    </source>
</evidence>
<dbReference type="FunFam" id="1.20.1280.290:FF:000005">
    <property type="entry name" value="PQ-loop repeat-containing protein 1"/>
    <property type="match status" value="1"/>
</dbReference>
<feature type="region of interest" description="Disordered" evidence="8">
    <location>
        <begin position="589"/>
        <end position="664"/>
    </location>
</feature>
<dbReference type="EMBL" id="CH479180">
    <property type="protein sequence ID" value="EDW28533.1"/>
    <property type="molecule type" value="Genomic_DNA"/>
</dbReference>
<evidence type="ECO:0000313" key="10">
    <source>
        <dbReference type="EMBL" id="EDW28533.1"/>
    </source>
</evidence>
<dbReference type="GO" id="GO:0005802">
    <property type="term" value="C:trans-Golgi network"/>
    <property type="evidence" value="ECO:0007669"/>
    <property type="project" value="TreeGrafter"/>
</dbReference>
<dbReference type="FunFam" id="1.20.1280.290:FF:000008">
    <property type="entry name" value="PQ-loop repeat-containing protein 1"/>
    <property type="match status" value="1"/>
</dbReference>
<dbReference type="Proteomes" id="UP000008744">
    <property type="component" value="Unassembled WGS sequence"/>
</dbReference>
<evidence type="ECO:0000256" key="6">
    <source>
        <dbReference type="ARBA" id="ARBA00040648"/>
    </source>
</evidence>
<dbReference type="Gene3D" id="1.20.1280.290">
    <property type="match status" value="2"/>
</dbReference>
<dbReference type="SMART" id="SM00679">
    <property type="entry name" value="CTNS"/>
    <property type="match status" value="2"/>
</dbReference>
<accession>B4G853</accession>
<evidence type="ECO:0000256" key="7">
    <source>
        <dbReference type="ARBA" id="ARBA00043159"/>
    </source>
</evidence>
<dbReference type="GO" id="GO:0016020">
    <property type="term" value="C:membrane"/>
    <property type="evidence" value="ECO:0007669"/>
    <property type="project" value="UniProtKB-SubCell"/>
</dbReference>
<feature type="transmembrane region" description="Helical" evidence="9">
    <location>
        <begin position="16"/>
        <end position="37"/>
    </location>
</feature>
<dbReference type="GO" id="GO:0005768">
    <property type="term" value="C:endosome"/>
    <property type="evidence" value="ECO:0007669"/>
    <property type="project" value="TreeGrafter"/>
</dbReference>
<sequence>MDWIINDEMGLTVGHVVGWAAASAMVIGGVIPYVPQYIEIKKTQDAEGFSLYVCLALLIANSLRILFWFSSRYELPLLVQSVVMNVTMFLMIHLCVKVKRVGANNREHALRGDELHLPKVMTDADASVSASTSAAGGLKRARSRHYLNDLDLKFFWNWTDFQSYLDFMLFVWALGAVITFVMLSVHWFMESMGFVAVFTEAMLGAPQFLRNFKNKSTYGMSIHMVIMWTLGDMFKTGYFIVRKAPSQFWICGMLQVSLDIAILSQVWFYQQPQHHDLHISHSEEHQLSLPVTHSSSGDDHLLTARADDEHFKVLDFGQCHDNRAFQYHNNNKLLPRPGGSGKSKDDSSIAAALEVVIVHSTTNAGKDVRVIGGHEPSLHSSCCRHGHAARKRHNATQTTANAAATTSTAPEGQLEGSCCCVITTHHHHCHCSSHRRHQHNSHRSHHCQPHHSHHHHHHHGHRHCNHNHNHNHNDFRGGGTKRRALLRQQRHRHHQQQQQNNPIHRQSAKQSPRLENQSKLPVNNKSSLDSSDEVMHHQAIAIEIDAATMTEGDEDEEENNSSTATSNFPYKVASEGVIPIIMAPLREQTRHRRRGSLNSNTTIDTDELSHDEDDVEDDGDDDDDDDDVRIGQEHLPEDEAQLQPPINTASSSSTTRATPASAPARNECVRIKRKRFMPEAGQDCCSSCSSCSCDRGQSSSCSSLDEDINAHEMTVAVECHQCNQQAGVSRRSSFCSCHTTSCCCGSCSQEEAVYAGDDDDDDDETTGQRESFCTAADHTIMSTPTQDGEEPHSSTLTPLSTQRSSLLDLAEHTMRSDGAPAIDVNALLQQTIRKSAVLQETPVRRKPPKATAHGTTTVQGKPLAGAPGSNDSSTATLTPSIITIQAKYSGPGPGSGAGSGSGLVNAVTSICGSNGCSTTTYTTISAGGGSSKRKYSPVPATDAFQCDALQRSSTEIIL</sequence>
<dbReference type="GO" id="GO:0042147">
    <property type="term" value="P:retrograde transport, endosome to Golgi"/>
    <property type="evidence" value="ECO:0007669"/>
    <property type="project" value="TreeGrafter"/>
</dbReference>
<feature type="transmembrane region" description="Helical" evidence="9">
    <location>
        <begin position="75"/>
        <end position="96"/>
    </location>
</feature>
<feature type="transmembrane region" description="Helical" evidence="9">
    <location>
        <begin position="248"/>
        <end position="269"/>
    </location>
</feature>
<feature type="compositionally biased region" description="Polar residues" evidence="8">
    <location>
        <begin position="500"/>
        <end position="529"/>
    </location>
</feature>
<dbReference type="PhylomeDB" id="B4G853"/>
<comment type="subcellular location">
    <subcellularLocation>
        <location evidence="1">Membrane</location>
        <topology evidence="1">Multi-pass membrane protein</topology>
    </subcellularLocation>
</comment>
<keyword evidence="11" id="KW-1185">Reference proteome</keyword>
<dbReference type="AlphaFoldDB" id="B4G853"/>
<evidence type="ECO:0000256" key="9">
    <source>
        <dbReference type="SAM" id="Phobius"/>
    </source>
</evidence>
<gene>
    <name evidence="10" type="primary">Dper\GL19236</name>
    <name evidence="10" type="ORF">Dper_GL19236</name>
</gene>
<feature type="compositionally biased region" description="Low complexity" evidence="8">
    <location>
        <begin position="395"/>
        <end position="409"/>
    </location>
</feature>
<evidence type="ECO:0000256" key="2">
    <source>
        <dbReference type="ARBA" id="ARBA00022692"/>
    </source>
</evidence>